<dbReference type="OrthoDB" id="5968869at2759"/>
<dbReference type="RefSeq" id="XP_012872713.1">
    <property type="nucleotide sequence ID" value="XM_013017259.1"/>
</dbReference>
<dbReference type="Pfam" id="PF22849">
    <property type="entry name" value="CATSPERE_Ig-like"/>
    <property type="match status" value="1"/>
</dbReference>
<keyword evidence="2" id="KW-1003">Cell membrane</keyword>
<gene>
    <name evidence="19" type="primary">LOC105986368</name>
</gene>
<evidence type="ECO:0000259" key="14">
    <source>
        <dbReference type="Pfam" id="PF22843"/>
    </source>
</evidence>
<keyword evidence="11" id="KW-0966">Cell projection</keyword>
<dbReference type="GeneID" id="105986368"/>
<dbReference type="InterPro" id="IPR053816">
    <property type="entry name" value="CATSPERE_beta-prop"/>
</dbReference>
<evidence type="ECO:0000256" key="1">
    <source>
        <dbReference type="ARBA" id="ARBA00010246"/>
    </source>
</evidence>
<feature type="domain" description="CATSPERE Ig-like" evidence="16">
    <location>
        <begin position="504"/>
        <end position="614"/>
    </location>
</feature>
<evidence type="ECO:0000256" key="6">
    <source>
        <dbReference type="ARBA" id="ARBA00022989"/>
    </source>
</evidence>
<evidence type="ECO:0000256" key="13">
    <source>
        <dbReference type="SAM" id="Phobius"/>
    </source>
</evidence>
<feature type="non-terminal residue" evidence="19">
    <location>
        <position position="1"/>
    </location>
</feature>
<protein>
    <submittedName>
        <fullName evidence="19">Uncharacterized protein C1orf101 homolog</fullName>
    </submittedName>
</protein>
<dbReference type="GO" id="GO:0048240">
    <property type="term" value="P:sperm capacitation"/>
    <property type="evidence" value="ECO:0007669"/>
    <property type="project" value="TreeGrafter"/>
</dbReference>
<feature type="transmembrane region" description="Helical" evidence="13">
    <location>
        <begin position="821"/>
        <end position="846"/>
    </location>
</feature>
<dbReference type="InterPro" id="IPR053815">
    <property type="entry name" value="CATSPERE_Ig-like"/>
</dbReference>
<evidence type="ECO:0000256" key="7">
    <source>
        <dbReference type="ARBA" id="ARBA00023069"/>
    </source>
</evidence>
<keyword evidence="18" id="KW-1185">Reference proteome</keyword>
<evidence type="ECO:0000256" key="3">
    <source>
        <dbReference type="ARBA" id="ARBA00022692"/>
    </source>
</evidence>
<evidence type="ECO:0000259" key="16">
    <source>
        <dbReference type="Pfam" id="PF22849"/>
    </source>
</evidence>
<dbReference type="Pfam" id="PF22843">
    <property type="entry name" value="CATSPERE_NTD2"/>
    <property type="match status" value="1"/>
</dbReference>
<dbReference type="KEGG" id="dord:105986368"/>
<keyword evidence="6 13" id="KW-1133">Transmembrane helix</keyword>
<dbReference type="AlphaFoldDB" id="A0A1S3F7S8"/>
<dbReference type="Pfam" id="PF22850">
    <property type="entry name" value="CATSPERD-E_C"/>
    <property type="match status" value="1"/>
</dbReference>
<dbReference type="Proteomes" id="UP000081671">
    <property type="component" value="Unplaced"/>
</dbReference>
<feature type="domain" description="CATSPERE beta-propeller" evidence="15">
    <location>
        <begin position="146"/>
        <end position="493"/>
    </location>
</feature>
<reference evidence="19" key="1">
    <citation type="submission" date="2025-08" db="UniProtKB">
        <authorList>
            <consortium name="RefSeq"/>
        </authorList>
    </citation>
    <scope>IDENTIFICATION</scope>
    <source>
        <tissue evidence="19">Kidney</tissue>
    </source>
</reference>
<evidence type="ECO:0000256" key="8">
    <source>
        <dbReference type="ARBA" id="ARBA00023136"/>
    </source>
</evidence>
<dbReference type="GO" id="GO:0036128">
    <property type="term" value="C:CatSper complex"/>
    <property type="evidence" value="ECO:0007669"/>
    <property type="project" value="InterPro"/>
</dbReference>
<name>A0A1S3F7S8_DIPOR</name>
<organism evidence="18 19">
    <name type="scientific">Dipodomys ordii</name>
    <name type="common">Ord's kangaroo rat</name>
    <dbReference type="NCBI Taxonomy" id="10020"/>
    <lineage>
        <taxon>Eukaryota</taxon>
        <taxon>Metazoa</taxon>
        <taxon>Chordata</taxon>
        <taxon>Craniata</taxon>
        <taxon>Vertebrata</taxon>
        <taxon>Euteleostomi</taxon>
        <taxon>Mammalia</taxon>
        <taxon>Eutheria</taxon>
        <taxon>Euarchontoglires</taxon>
        <taxon>Glires</taxon>
        <taxon>Rodentia</taxon>
        <taxon>Castorimorpha</taxon>
        <taxon>Heteromyidae</taxon>
        <taxon>Dipodomyinae</taxon>
        <taxon>Dipodomys</taxon>
    </lineage>
</organism>
<evidence type="ECO:0000313" key="19">
    <source>
        <dbReference type="RefSeq" id="XP_012872713.1"/>
    </source>
</evidence>
<feature type="domain" description="CATSPERD/E C-terminal" evidence="17">
    <location>
        <begin position="646"/>
        <end position="840"/>
    </location>
</feature>
<dbReference type="PANTHER" id="PTHR33722">
    <property type="entry name" value="CATION CHANNEL SPERM-ASSOCIATED PROTEIN SUBUNIT DELTA-RELATED"/>
    <property type="match status" value="1"/>
</dbReference>
<dbReference type="CTD" id="257044"/>
<comment type="subcellular location">
    <subcellularLocation>
        <location evidence="12">Cell projection</location>
        <location evidence="12">Cilium</location>
        <location evidence="12">Flagellum membrane</location>
        <topology evidence="12">Single-pass type I membrane protein</topology>
    </subcellularLocation>
</comment>
<evidence type="ECO:0000256" key="10">
    <source>
        <dbReference type="ARBA" id="ARBA00023180"/>
    </source>
</evidence>
<proteinExistence type="inferred from homology"/>
<keyword evidence="5" id="KW-0282">Flagellum</keyword>
<dbReference type="GO" id="GO:0097228">
    <property type="term" value="C:sperm principal piece"/>
    <property type="evidence" value="ECO:0007669"/>
    <property type="project" value="TreeGrafter"/>
</dbReference>
<evidence type="ECO:0000313" key="18">
    <source>
        <dbReference type="Proteomes" id="UP000081671"/>
    </source>
</evidence>
<evidence type="ECO:0000256" key="12">
    <source>
        <dbReference type="ARBA" id="ARBA00037793"/>
    </source>
</evidence>
<evidence type="ECO:0000259" key="17">
    <source>
        <dbReference type="Pfam" id="PF22850"/>
    </source>
</evidence>
<dbReference type="PANTHER" id="PTHR33722:SF3">
    <property type="entry name" value="CATION CHANNEL SPERM-ASSOCIATED AUXILIARY SUBUNIT EPSILON"/>
    <property type="match status" value="1"/>
</dbReference>
<dbReference type="InterPro" id="IPR028751">
    <property type="entry name" value="CATSPERD/E"/>
</dbReference>
<dbReference type="FunCoup" id="A0A1S3F7S8">
    <property type="interactions" value="22"/>
</dbReference>
<evidence type="ECO:0000256" key="9">
    <source>
        <dbReference type="ARBA" id="ARBA00023157"/>
    </source>
</evidence>
<dbReference type="Pfam" id="PF22844">
    <property type="entry name" value="Beta-prop_CATSPERE"/>
    <property type="match status" value="1"/>
</dbReference>
<evidence type="ECO:0000259" key="15">
    <source>
        <dbReference type="Pfam" id="PF22844"/>
    </source>
</evidence>
<sequence length="868" mass="100321">AKREEEARHLVVEHSHICFMWYYTVTNDMENLTQIVTIWVYDPENANNEEIMWKSTIPSANSLVLTKVLSTLGQKPIIHTLLKRRTYSPDDSMNEGTWTVRIPMASDDVLKEIKGNQVAFQDCFIAHLPFLLTVPMPTIPEAPGSLPLMSPSGTPLITVWNACAPSFVVVVTNMETFQTNDSFHTWTRVRVPPNALSDSERRSVTDVILLDQGMVFLIKGSLYLRSLQEFKRLQSNNGLPKGGIRGIETRRWCGGMYTYKIKRGQSVILAWTENEIYLQYSSLKFVKLITTTELKRILGLPSDDTLTVLHLEYTLHPEEFAVLAQHCGSCTTTKKVYIMVYNEYSTHWVCQDFALEIPMDSSLIPHFLYSATPDMILWDRHRVYYCYQNFTVTGTIRTTTGEENLSLLSGDSNIHDVFVDYFGNIIVQMENNIMFYFKINIRDAIKMHVWTSERVKSAFCLSASSLVYLVNIFDNGTVKPQEYPLNLEVQSVTLRTDDKCPYMAFHNNIFQLFYFLDKGESLTVWAQIVYPENVGVYIVVESYGPKILTMQKVTKYEIALGYCTKTTTITFSQDANYESVQDYFSVQEKNSGLVLIQLRPSEYSKTCPIAQKVFQIAVGCDAHKYIAVRGFNKTGCQHRDFSYMIDKSYLRQRPPENLKVRYDWGKYGCPLKIDFREKFQPVIQLYDENGYVKDIEVNFIVWEIHGREDYSFNTTMTQSGCLNEAQTWESMVAQNQSLPLDEVWGPENYRPCFSYAVGKPGDLNQPYEIINISNNNHLLWPTDHIGMYVFRVKVLDPNFSFCKLSTIFAVETYGVIPRPNIYLVVSLLFVLVLVFLSILVFSYFYYLRVYRQFIYEPLHKPQNKQKKN</sequence>
<comment type="similarity">
    <text evidence="1">Belongs to the CATSPERD family.</text>
</comment>
<dbReference type="InterPro" id="IPR053817">
    <property type="entry name" value="CATSPERE_NTD2"/>
</dbReference>
<keyword evidence="7" id="KW-0969">Cilium</keyword>
<dbReference type="InterPro" id="IPR053814">
    <property type="entry name" value="CATSPERD/E_C"/>
</dbReference>
<keyword evidence="4" id="KW-0732">Signal</keyword>
<evidence type="ECO:0000256" key="5">
    <source>
        <dbReference type="ARBA" id="ARBA00022846"/>
    </source>
</evidence>
<keyword evidence="8 13" id="KW-0472">Membrane</keyword>
<feature type="domain" description="CATSPERE second N-terminal" evidence="14">
    <location>
        <begin position="18"/>
        <end position="103"/>
    </location>
</feature>
<evidence type="ECO:0000256" key="2">
    <source>
        <dbReference type="ARBA" id="ARBA00022475"/>
    </source>
</evidence>
<keyword evidence="3 13" id="KW-0812">Transmembrane</keyword>
<dbReference type="GO" id="GO:0030317">
    <property type="term" value="P:flagellated sperm motility"/>
    <property type="evidence" value="ECO:0007669"/>
    <property type="project" value="TreeGrafter"/>
</dbReference>
<keyword evidence="10" id="KW-0325">Glycoprotein</keyword>
<evidence type="ECO:0000256" key="11">
    <source>
        <dbReference type="ARBA" id="ARBA00023273"/>
    </source>
</evidence>
<accession>A0A1S3F7S8</accession>
<keyword evidence="9" id="KW-1015">Disulfide bond</keyword>
<dbReference type="InParanoid" id="A0A1S3F7S8"/>
<evidence type="ECO:0000256" key="4">
    <source>
        <dbReference type="ARBA" id="ARBA00022729"/>
    </source>
</evidence>